<sequence length="300" mass="31491">MPADAVLVDKDQVLTCGEDEGENEGEGSAQALCDAIAAAASPTAVSPPAVSPAPGSPESHEKRPGPTPSEPEEPGLMGWVLKDGEPIPLPNPGTGGANPRLLSALLTDYGPAHESDVTPGAVVGLPAPADAASLFIGLRVMGSPLHGPSLCEKWTSGTWRTVLRNFDQRGVWIAATQLKARQRADPLVFGESVITGPAEMLDHLADTSGVESCRKLKGDRAGTGAVEPLAVPSLGTESFAFRITGNRKIPVWQWVEVVRTPRYVLEVRIPNQFPAPRTDPAVLLPRIAEAAYARAEAALT</sequence>
<comment type="caution">
    <text evidence="2">The sequence shown here is derived from an EMBL/GenBank/DDBJ whole genome shotgun (WGS) entry which is preliminary data.</text>
</comment>
<evidence type="ECO:0000256" key="1">
    <source>
        <dbReference type="SAM" id="MobiDB-lite"/>
    </source>
</evidence>
<dbReference type="RefSeq" id="WP_191050937.1">
    <property type="nucleotide sequence ID" value="NZ_JACXRZ010000005.1"/>
</dbReference>
<proteinExistence type="predicted"/>
<dbReference type="EMBL" id="JACXRZ010000005">
    <property type="protein sequence ID" value="MBD3143197.1"/>
    <property type="molecule type" value="Genomic_DNA"/>
</dbReference>
<gene>
    <name evidence="2" type="ORF">IEQ31_08390</name>
</gene>
<evidence type="ECO:0000313" key="3">
    <source>
        <dbReference type="Proteomes" id="UP000653231"/>
    </source>
</evidence>
<reference evidence="2 3" key="1">
    <citation type="submission" date="2020-09" db="EMBL/GenBank/DDBJ databases">
        <title>Actinomycete isolated from the Camponotus japonicus Mayr.</title>
        <authorList>
            <person name="Gong X."/>
        </authorList>
    </citation>
    <scope>NUCLEOTIDE SEQUENCE [LARGE SCALE GENOMIC DNA]</scope>
    <source>
        <strain evidence="2 3">2C-HV3</strain>
    </source>
</reference>
<keyword evidence="3" id="KW-1185">Reference proteome</keyword>
<feature type="region of interest" description="Disordered" evidence="1">
    <location>
        <begin position="1"/>
        <end position="95"/>
    </location>
</feature>
<evidence type="ECO:0008006" key="4">
    <source>
        <dbReference type="Google" id="ProtNLM"/>
    </source>
</evidence>
<evidence type="ECO:0000313" key="2">
    <source>
        <dbReference type="EMBL" id="MBD3143197.1"/>
    </source>
</evidence>
<dbReference type="Proteomes" id="UP000653231">
    <property type="component" value="Unassembled WGS sequence"/>
</dbReference>
<name>A0ABR8KWS0_9ACTN</name>
<organism evidence="2 3">
    <name type="scientific">Microbispora bryophytorum subsp. camponoti</name>
    <dbReference type="NCBI Taxonomy" id="1677852"/>
    <lineage>
        <taxon>Bacteria</taxon>
        <taxon>Bacillati</taxon>
        <taxon>Actinomycetota</taxon>
        <taxon>Actinomycetes</taxon>
        <taxon>Streptosporangiales</taxon>
        <taxon>Streptosporangiaceae</taxon>
        <taxon>Microbispora</taxon>
    </lineage>
</organism>
<protein>
    <recommendedName>
        <fullName evidence="4">DUF317 domain-containing protein</fullName>
    </recommendedName>
</protein>
<feature type="compositionally biased region" description="Low complexity" evidence="1">
    <location>
        <begin position="26"/>
        <end position="48"/>
    </location>
</feature>
<accession>A0ABR8KWS0</accession>